<name>A0AA90NP79_9GAMM</name>
<sequence>MGDIVEDKLNDHKVAECKLQMKKAFRNFQNPSEESALKLTAKAGISLGIVTIEGGYEVSSQIVGCDDTKIRVFLNKKGLFEAYIGNSIVKGYLANAIGRIDGKVFNNLDEFVDCYVDNVLLKAHNWRPGKNISKHTSTAIKDKIHRKHVLSELPFLQKSFETLDMLDSEDVHLKYHQQGKTIPLKIDRDIKTTRIGAEVANVF</sequence>
<gene>
    <name evidence="1" type="ORF">QS748_01365</name>
</gene>
<evidence type="ECO:0000313" key="1">
    <source>
        <dbReference type="EMBL" id="MDP0587914.1"/>
    </source>
</evidence>
<dbReference type="AlphaFoldDB" id="A0AA90NP79"/>
<accession>A0AA90NP79</accession>
<evidence type="ECO:0000313" key="2">
    <source>
        <dbReference type="Proteomes" id="UP001178148"/>
    </source>
</evidence>
<organism evidence="1 2">
    <name type="scientific">Candidatus Endonucleibacter bathymodioli</name>
    <dbReference type="NCBI Taxonomy" id="539814"/>
    <lineage>
        <taxon>Bacteria</taxon>
        <taxon>Pseudomonadati</taxon>
        <taxon>Pseudomonadota</taxon>
        <taxon>Gammaproteobacteria</taxon>
        <taxon>Oceanospirillales</taxon>
        <taxon>Endozoicomonadaceae</taxon>
        <taxon>Candidatus Endonucleibacter</taxon>
    </lineage>
</organism>
<keyword evidence="2" id="KW-1185">Reference proteome</keyword>
<protein>
    <submittedName>
        <fullName evidence="1">Uncharacterized protein</fullName>
    </submittedName>
</protein>
<dbReference type="EMBL" id="JASXSV010000001">
    <property type="protein sequence ID" value="MDP0587914.1"/>
    <property type="molecule type" value="Genomic_DNA"/>
</dbReference>
<proteinExistence type="predicted"/>
<dbReference type="Proteomes" id="UP001178148">
    <property type="component" value="Unassembled WGS sequence"/>
</dbReference>
<reference evidence="1 2" key="1">
    <citation type="journal article" date="2023" name="bioRxiv">
        <title>An intranuclear bacterial parasite of deep-sea mussels expresses apoptosis inhibitors acquired from its host.</title>
        <authorList>
            <person name="Gonzalez Porras M.A."/>
            <person name="Assie A."/>
            <person name="Tietjen M."/>
            <person name="Violette M."/>
            <person name="Kleiner M."/>
            <person name="Gruber-Vodicka H."/>
            <person name="Dubilier N."/>
            <person name="Leisch N."/>
        </authorList>
    </citation>
    <scope>NUCLEOTIDE SEQUENCE [LARGE SCALE GENOMIC DNA]</scope>
    <source>
        <strain evidence="1">IAP13</strain>
    </source>
</reference>
<comment type="caution">
    <text evidence="1">The sequence shown here is derived from an EMBL/GenBank/DDBJ whole genome shotgun (WGS) entry which is preliminary data.</text>
</comment>